<proteinExistence type="inferred from homology"/>
<protein>
    <recommendedName>
        <fullName evidence="7">Phosphate-specific transport system accessory protein PhoU</fullName>
    </recommendedName>
</protein>
<feature type="domain" description="PhoU" evidence="8">
    <location>
        <begin position="17"/>
        <end position="103"/>
    </location>
</feature>
<organism evidence="9 10">
    <name type="scientific">candidate division GN15 bacterium</name>
    <dbReference type="NCBI Taxonomy" id="2072418"/>
    <lineage>
        <taxon>Bacteria</taxon>
        <taxon>candidate division GN15</taxon>
    </lineage>
</organism>
<accession>A0A855WXI1</accession>
<dbReference type="PIRSF" id="PIRSF003107">
    <property type="entry name" value="PhoU"/>
    <property type="match status" value="1"/>
</dbReference>
<dbReference type="Proteomes" id="UP000250918">
    <property type="component" value="Unassembled WGS sequence"/>
</dbReference>
<dbReference type="EMBL" id="PQAP01000156">
    <property type="protein sequence ID" value="PWB70042.1"/>
    <property type="molecule type" value="Genomic_DNA"/>
</dbReference>
<evidence type="ECO:0000256" key="4">
    <source>
        <dbReference type="ARBA" id="ARBA00022448"/>
    </source>
</evidence>
<dbReference type="SUPFAM" id="SSF109755">
    <property type="entry name" value="PhoU-like"/>
    <property type="match status" value="1"/>
</dbReference>
<dbReference type="InterPro" id="IPR028366">
    <property type="entry name" value="PhoU"/>
</dbReference>
<keyword evidence="5 7" id="KW-0963">Cytoplasm</keyword>
<comment type="subcellular location">
    <subcellularLocation>
        <location evidence="1 7">Cytoplasm</location>
    </subcellularLocation>
</comment>
<comment type="function">
    <text evidence="7">Plays a role in the regulation of phosphate uptake.</text>
</comment>
<dbReference type="GO" id="GO:0006817">
    <property type="term" value="P:phosphate ion transport"/>
    <property type="evidence" value="ECO:0007669"/>
    <property type="project" value="UniProtKB-KW"/>
</dbReference>
<dbReference type="GO" id="GO:0005737">
    <property type="term" value="C:cytoplasm"/>
    <property type="evidence" value="ECO:0007669"/>
    <property type="project" value="UniProtKB-SubCell"/>
</dbReference>
<dbReference type="InterPro" id="IPR026022">
    <property type="entry name" value="PhoU_dom"/>
</dbReference>
<dbReference type="AlphaFoldDB" id="A0A855WXI1"/>
<evidence type="ECO:0000256" key="7">
    <source>
        <dbReference type="PIRNR" id="PIRNR003107"/>
    </source>
</evidence>
<evidence type="ECO:0000256" key="2">
    <source>
        <dbReference type="ARBA" id="ARBA00008107"/>
    </source>
</evidence>
<gene>
    <name evidence="9" type="primary">phoU</name>
    <name evidence="9" type="ORF">C3F09_09685</name>
</gene>
<evidence type="ECO:0000313" key="10">
    <source>
        <dbReference type="Proteomes" id="UP000250918"/>
    </source>
</evidence>
<evidence type="ECO:0000259" key="8">
    <source>
        <dbReference type="Pfam" id="PF01895"/>
    </source>
</evidence>
<dbReference type="GO" id="GO:0030643">
    <property type="term" value="P:intracellular phosphate ion homeostasis"/>
    <property type="evidence" value="ECO:0007669"/>
    <property type="project" value="InterPro"/>
</dbReference>
<evidence type="ECO:0000256" key="5">
    <source>
        <dbReference type="ARBA" id="ARBA00022490"/>
    </source>
</evidence>
<evidence type="ECO:0000256" key="3">
    <source>
        <dbReference type="ARBA" id="ARBA00011738"/>
    </source>
</evidence>
<comment type="similarity">
    <text evidence="2 7">Belongs to the PhoU family.</text>
</comment>
<sequence>MAQHLQREIEQLKKKILSLGASVEGSVRKAVSSVQQRDTALAERVIAGDVEIDQLEVDLEEDCLKILALHQPVAIDLRFIVAVLKINNDLERIGDLATNISERAVFLASRQQITTPYDLSAIAEKAQVMVRRSLDSLVNLDASLARDVCRMDDDVDALNREAFERAKNAIQRHPEQVDILIAYLSVSRYLERIADHATNIAEDVIYMTEGVIARHRAESPGLTSPGDMSA</sequence>
<dbReference type="InterPro" id="IPR038078">
    <property type="entry name" value="PhoU-like_sf"/>
</dbReference>
<name>A0A855WXI1_9BACT</name>
<comment type="caution">
    <text evidence="9">The sequence shown here is derived from an EMBL/GenBank/DDBJ whole genome shotgun (WGS) entry which is preliminary data.</text>
</comment>
<feature type="domain" description="PhoU" evidence="8">
    <location>
        <begin position="121"/>
        <end position="204"/>
    </location>
</feature>
<evidence type="ECO:0000256" key="1">
    <source>
        <dbReference type="ARBA" id="ARBA00004496"/>
    </source>
</evidence>
<evidence type="ECO:0000256" key="6">
    <source>
        <dbReference type="ARBA" id="ARBA00022592"/>
    </source>
</evidence>
<dbReference type="NCBIfam" id="TIGR02135">
    <property type="entry name" value="phoU_full"/>
    <property type="match status" value="1"/>
</dbReference>
<dbReference type="GO" id="GO:0045936">
    <property type="term" value="P:negative regulation of phosphate metabolic process"/>
    <property type="evidence" value="ECO:0007669"/>
    <property type="project" value="InterPro"/>
</dbReference>
<evidence type="ECO:0000313" key="9">
    <source>
        <dbReference type="EMBL" id="PWB70042.1"/>
    </source>
</evidence>
<dbReference type="PANTHER" id="PTHR42930:SF3">
    <property type="entry name" value="PHOSPHATE-SPECIFIC TRANSPORT SYSTEM ACCESSORY PROTEIN PHOU"/>
    <property type="match status" value="1"/>
</dbReference>
<keyword evidence="6 7" id="KW-0592">Phosphate transport</keyword>
<reference evidence="9 10" key="1">
    <citation type="journal article" date="2018" name="ISME J.">
        <title>A methanotrophic archaeon couples anaerobic oxidation of methane to Fe(III) reduction.</title>
        <authorList>
            <person name="Cai C."/>
            <person name="Leu A.O."/>
            <person name="Xie G.J."/>
            <person name="Guo J."/>
            <person name="Feng Y."/>
            <person name="Zhao J.X."/>
            <person name="Tyson G.W."/>
            <person name="Yuan Z."/>
            <person name="Hu S."/>
        </authorList>
    </citation>
    <scope>NUCLEOTIDE SEQUENCE [LARGE SCALE GENOMIC DNA]</scope>
    <source>
        <strain evidence="9">FeB_12</strain>
    </source>
</reference>
<dbReference type="PANTHER" id="PTHR42930">
    <property type="entry name" value="PHOSPHATE-SPECIFIC TRANSPORT SYSTEM ACCESSORY PROTEIN PHOU"/>
    <property type="match status" value="1"/>
</dbReference>
<comment type="subunit">
    <text evidence="3 7">Homodimer.</text>
</comment>
<dbReference type="Gene3D" id="1.20.58.220">
    <property type="entry name" value="Phosphate transport system protein phou homolog 2, domain 2"/>
    <property type="match status" value="1"/>
</dbReference>
<dbReference type="FunFam" id="1.20.58.220:FF:000004">
    <property type="entry name" value="Phosphate-specific transport system accessory protein PhoU"/>
    <property type="match status" value="1"/>
</dbReference>
<dbReference type="Pfam" id="PF01895">
    <property type="entry name" value="PhoU"/>
    <property type="match status" value="2"/>
</dbReference>
<keyword evidence="4 7" id="KW-0813">Transport</keyword>